<feature type="region of interest" description="Disordered" evidence="1">
    <location>
        <begin position="146"/>
        <end position="192"/>
    </location>
</feature>
<name>A0A5J4UW20_9EUKA</name>
<feature type="compositionally biased region" description="Polar residues" evidence="1">
    <location>
        <begin position="179"/>
        <end position="192"/>
    </location>
</feature>
<organism evidence="2 3">
    <name type="scientific">Streblomastix strix</name>
    <dbReference type="NCBI Taxonomy" id="222440"/>
    <lineage>
        <taxon>Eukaryota</taxon>
        <taxon>Metamonada</taxon>
        <taxon>Preaxostyla</taxon>
        <taxon>Oxymonadida</taxon>
        <taxon>Streblomastigidae</taxon>
        <taxon>Streblomastix</taxon>
    </lineage>
</organism>
<reference evidence="2 3" key="1">
    <citation type="submission" date="2019-03" db="EMBL/GenBank/DDBJ databases">
        <title>Single cell metagenomics reveals metabolic interactions within the superorganism composed of flagellate Streblomastix strix and complex community of Bacteroidetes bacteria on its surface.</title>
        <authorList>
            <person name="Treitli S.C."/>
            <person name="Kolisko M."/>
            <person name="Husnik F."/>
            <person name="Keeling P."/>
            <person name="Hampl V."/>
        </authorList>
    </citation>
    <scope>NUCLEOTIDE SEQUENCE [LARGE SCALE GENOMIC DNA]</scope>
    <source>
        <strain evidence="2">ST1C</strain>
    </source>
</reference>
<evidence type="ECO:0000256" key="1">
    <source>
        <dbReference type="SAM" id="MobiDB-lite"/>
    </source>
</evidence>
<sequence>MLIWDQSKKIFASSSSFSTSTSEGTSDSTVGASAVSRNTFANAYHKNNARKPLIQQNRIHPLHKYTTLPKRGEQDQNHPEHEHEHEHIRVERIKKHTHSQRNHRMNYYEFNNHSDVEPLLRIDSTPKHETHNPNENKTELYLDIPQPKQEQQTSSIIDDQQKSVTSTQQAIKRRLMTPNEEQTINQSIDKGR</sequence>
<proteinExistence type="predicted"/>
<dbReference type="EMBL" id="SNRW01012323">
    <property type="protein sequence ID" value="KAA6373975.1"/>
    <property type="molecule type" value="Genomic_DNA"/>
</dbReference>
<dbReference type="Proteomes" id="UP000324800">
    <property type="component" value="Unassembled WGS sequence"/>
</dbReference>
<feature type="compositionally biased region" description="Polar residues" evidence="1">
    <location>
        <begin position="148"/>
        <end position="170"/>
    </location>
</feature>
<gene>
    <name evidence="2" type="ORF">EZS28_030497</name>
</gene>
<feature type="non-terminal residue" evidence="2">
    <location>
        <position position="192"/>
    </location>
</feature>
<evidence type="ECO:0000313" key="2">
    <source>
        <dbReference type="EMBL" id="KAA6373975.1"/>
    </source>
</evidence>
<protein>
    <submittedName>
        <fullName evidence="2">Uncharacterized protein</fullName>
    </submittedName>
</protein>
<evidence type="ECO:0000313" key="3">
    <source>
        <dbReference type="Proteomes" id="UP000324800"/>
    </source>
</evidence>
<dbReference type="AlphaFoldDB" id="A0A5J4UW20"/>
<comment type="caution">
    <text evidence="2">The sequence shown here is derived from an EMBL/GenBank/DDBJ whole genome shotgun (WGS) entry which is preliminary data.</text>
</comment>
<accession>A0A5J4UW20</accession>